<evidence type="ECO:0000256" key="8">
    <source>
        <dbReference type="ARBA" id="ARBA00023163"/>
    </source>
</evidence>
<dbReference type="InParanoid" id="E2BJX0"/>
<keyword evidence="7" id="KW-0805">Transcription regulation</keyword>
<keyword evidence="4" id="KW-1017">Isopeptide bond</keyword>
<keyword evidence="8" id="KW-0804">Transcription</keyword>
<evidence type="ECO:0000256" key="4">
    <source>
        <dbReference type="ARBA" id="ARBA00022499"/>
    </source>
</evidence>
<keyword evidence="12" id="KW-1185">Reference proteome</keyword>
<keyword evidence="6" id="KW-0832">Ubl conjugation</keyword>
<dbReference type="GO" id="GO:0051301">
    <property type="term" value="P:cell division"/>
    <property type="evidence" value="ECO:0007669"/>
    <property type="project" value="UniProtKB-KW"/>
</dbReference>
<proteinExistence type="predicted"/>
<dbReference type="GO" id="GO:0005634">
    <property type="term" value="C:nucleus"/>
    <property type="evidence" value="ECO:0007669"/>
    <property type="project" value="UniProtKB-SubCell"/>
</dbReference>
<keyword evidence="11" id="KW-0131">Cell cycle</keyword>
<evidence type="ECO:0000256" key="3">
    <source>
        <dbReference type="ARBA" id="ARBA00022490"/>
    </source>
</evidence>
<dbReference type="STRING" id="610380.E2BJX0"/>
<gene>
    <name evidence="11" type="ORF">EAI_03361</name>
</gene>
<keyword evidence="9" id="KW-0539">Nucleus</keyword>
<evidence type="ECO:0000256" key="7">
    <source>
        <dbReference type="ARBA" id="ARBA00023015"/>
    </source>
</evidence>
<reference evidence="11 12" key="1">
    <citation type="journal article" date="2010" name="Science">
        <title>Genomic comparison of the ants Camponotus floridanus and Harpegnathos saltator.</title>
        <authorList>
            <person name="Bonasio R."/>
            <person name="Zhang G."/>
            <person name="Ye C."/>
            <person name="Mutti N.S."/>
            <person name="Fang X."/>
            <person name="Qin N."/>
            <person name="Donahue G."/>
            <person name="Yang P."/>
            <person name="Li Q."/>
            <person name="Li C."/>
            <person name="Zhang P."/>
            <person name="Huang Z."/>
            <person name="Berger S.L."/>
            <person name="Reinberg D."/>
            <person name="Wang J."/>
            <person name="Liebig J."/>
        </authorList>
    </citation>
    <scope>NUCLEOTIDE SEQUENCE [LARGE SCALE GENOMIC DNA]</scope>
    <source>
        <strain evidence="11 12">R22 G/1</strain>
    </source>
</reference>
<evidence type="ECO:0000256" key="2">
    <source>
        <dbReference type="ARBA" id="ARBA00004496"/>
    </source>
</evidence>
<evidence type="ECO:0000256" key="6">
    <source>
        <dbReference type="ARBA" id="ARBA00022843"/>
    </source>
</evidence>
<comment type="subcellular location">
    <subcellularLocation>
        <location evidence="2">Cytoplasm</location>
    </subcellularLocation>
    <subcellularLocation>
        <location evidence="1">Nucleus</location>
    </subcellularLocation>
</comment>
<name>E2BJX0_HARSA</name>
<dbReference type="PANTHER" id="PTHR31169">
    <property type="entry name" value="OS05G0300700 PROTEIN"/>
    <property type="match status" value="1"/>
</dbReference>
<dbReference type="GO" id="GO:0006355">
    <property type="term" value="P:regulation of DNA-templated transcription"/>
    <property type="evidence" value="ECO:0007669"/>
    <property type="project" value="InterPro"/>
</dbReference>
<dbReference type="PANTHER" id="PTHR31169:SF8">
    <property type="entry name" value="ZINC-FINGER DOMAIN OF MONOAMINE-OXIDASE A REPRESSOR R1 PROTEIN"/>
    <property type="match status" value="1"/>
</dbReference>
<protein>
    <submittedName>
        <fullName evidence="11">Cell division cycle-associated 7-like protein</fullName>
    </submittedName>
</protein>
<keyword evidence="3" id="KW-0963">Cytoplasm</keyword>
<evidence type="ECO:0000256" key="1">
    <source>
        <dbReference type="ARBA" id="ARBA00004123"/>
    </source>
</evidence>
<dbReference type="Pfam" id="PF10497">
    <property type="entry name" value="zf-4CXXC_R1"/>
    <property type="match status" value="1"/>
</dbReference>
<dbReference type="OMA" id="SICRNRN"/>
<organism evidence="12">
    <name type="scientific">Harpegnathos saltator</name>
    <name type="common">Jerdon's jumping ant</name>
    <dbReference type="NCBI Taxonomy" id="610380"/>
    <lineage>
        <taxon>Eukaryota</taxon>
        <taxon>Metazoa</taxon>
        <taxon>Ecdysozoa</taxon>
        <taxon>Arthropoda</taxon>
        <taxon>Hexapoda</taxon>
        <taxon>Insecta</taxon>
        <taxon>Pterygota</taxon>
        <taxon>Neoptera</taxon>
        <taxon>Endopterygota</taxon>
        <taxon>Hymenoptera</taxon>
        <taxon>Apocrita</taxon>
        <taxon>Aculeata</taxon>
        <taxon>Formicoidea</taxon>
        <taxon>Formicidae</taxon>
        <taxon>Ponerinae</taxon>
        <taxon>Ponerini</taxon>
        <taxon>Harpegnathos</taxon>
    </lineage>
</organism>
<keyword evidence="5" id="KW-0597">Phosphoprotein</keyword>
<dbReference type="EMBL" id="GL448708">
    <property type="protein sequence ID" value="EFN83979.1"/>
    <property type="molecule type" value="Genomic_DNA"/>
</dbReference>
<dbReference type="OrthoDB" id="298344at2759"/>
<evidence type="ECO:0000313" key="11">
    <source>
        <dbReference type="EMBL" id="EFN83979.1"/>
    </source>
</evidence>
<evidence type="ECO:0000313" key="12">
    <source>
        <dbReference type="Proteomes" id="UP000008237"/>
    </source>
</evidence>
<dbReference type="InterPro" id="IPR040221">
    <property type="entry name" value="CDCA7/CDA7L"/>
</dbReference>
<dbReference type="GO" id="GO:0005737">
    <property type="term" value="C:cytoplasm"/>
    <property type="evidence" value="ECO:0007669"/>
    <property type="project" value="UniProtKB-SubCell"/>
</dbReference>
<sequence length="120" mass="13359">MLQNVAERSSRKTYCKIRGTSCHQCRQKTLDMKTICRSGECIGVRGQFCGPCLQGRYGENAVEALKDPNWACPPCRGLCNCSICRNRNGLRPTGCIAPMVRYVGYSSVKDYLQAAELQDT</sequence>
<feature type="domain" description="Zinc-finger" evidence="10">
    <location>
        <begin position="16"/>
        <end position="112"/>
    </location>
</feature>
<evidence type="ECO:0000256" key="5">
    <source>
        <dbReference type="ARBA" id="ARBA00022553"/>
    </source>
</evidence>
<evidence type="ECO:0000256" key="9">
    <source>
        <dbReference type="ARBA" id="ARBA00023242"/>
    </source>
</evidence>
<dbReference type="AlphaFoldDB" id="E2BJX0"/>
<accession>E2BJX0</accession>
<keyword evidence="11" id="KW-0132">Cell division</keyword>
<dbReference type="Proteomes" id="UP000008237">
    <property type="component" value="Unassembled WGS sequence"/>
</dbReference>
<evidence type="ECO:0000259" key="10">
    <source>
        <dbReference type="Pfam" id="PF10497"/>
    </source>
</evidence>
<dbReference type="InterPro" id="IPR018866">
    <property type="entry name" value="Znf-4CXXC_R1"/>
</dbReference>